<comment type="caution">
    <text evidence="2">The sequence shown here is derived from an EMBL/GenBank/DDBJ whole genome shotgun (WGS) entry which is preliminary data.</text>
</comment>
<dbReference type="Proteomes" id="UP000297777">
    <property type="component" value="Unassembled WGS sequence"/>
</dbReference>
<name>A0A4Z1EEM8_9HELO</name>
<feature type="compositionally biased region" description="Pro residues" evidence="1">
    <location>
        <begin position="44"/>
        <end position="54"/>
    </location>
</feature>
<feature type="region of interest" description="Disordered" evidence="1">
    <location>
        <begin position="1"/>
        <end position="219"/>
    </location>
</feature>
<gene>
    <name evidence="2" type="ORF">BTUL_0123g00160</name>
</gene>
<feature type="compositionally biased region" description="Pro residues" evidence="1">
    <location>
        <begin position="109"/>
        <end position="121"/>
    </location>
</feature>
<dbReference type="PRINTS" id="PR01217">
    <property type="entry name" value="PRICHEXTENSN"/>
</dbReference>
<reference evidence="2 3" key="1">
    <citation type="submission" date="2017-12" db="EMBL/GenBank/DDBJ databases">
        <title>Comparative genomics of Botrytis spp.</title>
        <authorList>
            <person name="Valero-Jimenez C.A."/>
            <person name="Tapia P."/>
            <person name="Veloso J."/>
            <person name="Silva-Moreno E."/>
            <person name="Staats M."/>
            <person name="Valdes J.H."/>
            <person name="Van Kan J.A.L."/>
        </authorList>
    </citation>
    <scope>NUCLEOTIDE SEQUENCE [LARGE SCALE GENOMIC DNA]</scope>
    <source>
        <strain evidence="2 3">Bt9001</strain>
    </source>
</reference>
<evidence type="ECO:0000313" key="3">
    <source>
        <dbReference type="Proteomes" id="UP000297777"/>
    </source>
</evidence>
<feature type="compositionally biased region" description="Polar residues" evidence="1">
    <location>
        <begin position="164"/>
        <end position="179"/>
    </location>
</feature>
<feature type="compositionally biased region" description="Basic residues" evidence="1">
    <location>
        <begin position="34"/>
        <end position="43"/>
    </location>
</feature>
<dbReference type="AlphaFoldDB" id="A0A4Z1EEM8"/>
<organism evidence="2 3">
    <name type="scientific">Botrytis tulipae</name>
    <dbReference type="NCBI Taxonomy" id="87230"/>
    <lineage>
        <taxon>Eukaryota</taxon>
        <taxon>Fungi</taxon>
        <taxon>Dikarya</taxon>
        <taxon>Ascomycota</taxon>
        <taxon>Pezizomycotina</taxon>
        <taxon>Leotiomycetes</taxon>
        <taxon>Helotiales</taxon>
        <taxon>Sclerotiniaceae</taxon>
        <taxon>Botrytis</taxon>
    </lineage>
</organism>
<dbReference type="OrthoDB" id="10642421at2759"/>
<keyword evidence="3" id="KW-1185">Reference proteome</keyword>
<accession>A0A4Z1EEM8</accession>
<sequence>MPQEKAHRVSKYTENIDGPMKRPPVFVFGPRPPVQHKIKRKPVPPKIIPPPVPLPNQTGYRKKKFENVIDTHLLRSQRTTALEAHRPNTSNNPNLKTTMSSSPSSPSSSPSPSPHLSPPSLTPSKPKPKPLTTKFLGGLMLDEPSPPPASHYLNEPSSPPPTQHLANPLSTRSISSTKTPDPDPDPQVAKTNPKTTSKPPPQYASKPLKASSPKATQQK</sequence>
<dbReference type="EMBL" id="PQXH01000123">
    <property type="protein sequence ID" value="TGO10874.1"/>
    <property type="molecule type" value="Genomic_DNA"/>
</dbReference>
<proteinExistence type="predicted"/>
<evidence type="ECO:0000256" key="1">
    <source>
        <dbReference type="SAM" id="MobiDB-lite"/>
    </source>
</evidence>
<evidence type="ECO:0000313" key="2">
    <source>
        <dbReference type="EMBL" id="TGO10874.1"/>
    </source>
</evidence>
<feature type="compositionally biased region" description="Low complexity" evidence="1">
    <location>
        <begin position="122"/>
        <end position="134"/>
    </location>
</feature>
<feature type="compositionally biased region" description="Low complexity" evidence="1">
    <location>
        <begin position="95"/>
        <end position="108"/>
    </location>
</feature>
<protein>
    <submittedName>
        <fullName evidence="2">Uncharacterized protein</fullName>
    </submittedName>
</protein>